<dbReference type="EMBL" id="MASI01000001">
    <property type="protein sequence ID" value="ODA68614.1"/>
    <property type="molecule type" value="Genomic_DNA"/>
</dbReference>
<dbReference type="Proteomes" id="UP000095087">
    <property type="component" value="Unassembled WGS sequence"/>
</dbReference>
<sequence>MSKVFIVGGAGKVARPLAAMLADRGHEPISLYRKPEQREELEALGATPVLGDLTELSEDDLAALMAGSDVVIFSAGAGGVGMDVTNAIDGRGLETSVEAAKRAGIDRFLLVSAFPDAGRDRERKEGFENYIRVKKLADAYLAASGLDYVILRPGTLTNDPGTGRVKADLAIPYGTVPREDVAAVLAELVDRPEVSRTIVELIEGETPISEAIGRLP</sequence>
<organism evidence="2 3">
    <name type="scientific">Methyloligella halotolerans</name>
    <dbReference type="NCBI Taxonomy" id="1177755"/>
    <lineage>
        <taxon>Bacteria</taxon>
        <taxon>Pseudomonadati</taxon>
        <taxon>Pseudomonadota</taxon>
        <taxon>Alphaproteobacteria</taxon>
        <taxon>Hyphomicrobiales</taxon>
        <taxon>Hyphomicrobiaceae</taxon>
        <taxon>Methyloligella</taxon>
    </lineage>
</organism>
<dbReference type="Gene3D" id="3.40.50.720">
    <property type="entry name" value="NAD(P)-binding Rossmann-like Domain"/>
    <property type="match status" value="1"/>
</dbReference>
<dbReference type="PANTHER" id="PTHR15020">
    <property type="entry name" value="FLAVIN REDUCTASE-RELATED"/>
    <property type="match status" value="1"/>
</dbReference>
<evidence type="ECO:0000313" key="2">
    <source>
        <dbReference type="EMBL" id="ODA68614.1"/>
    </source>
</evidence>
<dbReference type="InterPro" id="IPR036291">
    <property type="entry name" value="NAD(P)-bd_dom_sf"/>
</dbReference>
<dbReference type="PANTHER" id="PTHR15020:SF50">
    <property type="entry name" value="UPF0659 PROTEIN YMR090W"/>
    <property type="match status" value="1"/>
</dbReference>
<dbReference type="SUPFAM" id="SSF51735">
    <property type="entry name" value="NAD(P)-binding Rossmann-fold domains"/>
    <property type="match status" value="1"/>
</dbReference>
<evidence type="ECO:0000259" key="1">
    <source>
        <dbReference type="Pfam" id="PF13460"/>
    </source>
</evidence>
<dbReference type="GO" id="GO:0016829">
    <property type="term" value="F:lyase activity"/>
    <property type="evidence" value="ECO:0007669"/>
    <property type="project" value="UniProtKB-KW"/>
</dbReference>
<feature type="domain" description="NAD(P)-binding" evidence="1">
    <location>
        <begin position="8"/>
        <end position="192"/>
    </location>
</feature>
<dbReference type="AlphaFoldDB" id="A0A1E2S2F0"/>
<dbReference type="InterPro" id="IPR016040">
    <property type="entry name" value="NAD(P)-bd_dom"/>
</dbReference>
<dbReference type="EC" id="4.-.-.-" evidence="2"/>
<accession>A0A1E2S2F0</accession>
<protein>
    <submittedName>
        <fullName evidence="2">Putative sugar epimerase YhfK</fullName>
        <ecNumber evidence="2">4.-.-.-</ecNumber>
    </submittedName>
</protein>
<dbReference type="PATRIC" id="fig|1177755.3.peg.441"/>
<dbReference type="Pfam" id="PF13460">
    <property type="entry name" value="NAD_binding_10"/>
    <property type="match status" value="1"/>
</dbReference>
<keyword evidence="3" id="KW-1185">Reference proteome</keyword>
<proteinExistence type="predicted"/>
<dbReference type="STRING" id="1177755.A7A08_00445"/>
<evidence type="ECO:0000313" key="3">
    <source>
        <dbReference type="Proteomes" id="UP000095087"/>
    </source>
</evidence>
<gene>
    <name evidence="2" type="ORF">A7A08_00445</name>
</gene>
<name>A0A1E2S2F0_9HYPH</name>
<comment type="caution">
    <text evidence="2">The sequence shown here is derived from an EMBL/GenBank/DDBJ whole genome shotgun (WGS) entry which is preliminary data.</text>
</comment>
<dbReference type="CDD" id="cd05243">
    <property type="entry name" value="SDR_a5"/>
    <property type="match status" value="1"/>
</dbReference>
<reference evidence="2 3" key="1">
    <citation type="submission" date="2016-07" db="EMBL/GenBank/DDBJ databases">
        <title>Draft genome sequence of Methyloligella halotolerans C2T (VKM B-2706T=CCUG 61687T=DSM 25045T), a halotolerant polyhydroxybutyrate accumulating methylotroph.</title>
        <authorList>
            <person name="Vasilenko O.V."/>
            <person name="Doronina N.V."/>
            <person name="Poroshina M.N."/>
            <person name="Tarlachkov S.V."/>
            <person name="Trotsenko Y.A."/>
        </authorList>
    </citation>
    <scope>NUCLEOTIDE SEQUENCE [LARGE SCALE GENOMIC DNA]</scope>
    <source>
        <strain evidence="2 3">VKM B-2706</strain>
    </source>
</reference>
<dbReference type="OrthoDB" id="7352421at2"/>
<dbReference type="RefSeq" id="WP_069093875.1">
    <property type="nucleotide sequence ID" value="NZ_MASI01000001.1"/>
</dbReference>
<keyword evidence="2" id="KW-0456">Lyase</keyword>